<dbReference type="RefSeq" id="WP_209405719.1">
    <property type="nucleotide sequence ID" value="NZ_JAGIYQ010000006.1"/>
</dbReference>
<dbReference type="Pfam" id="PF13238">
    <property type="entry name" value="AAA_18"/>
    <property type="match status" value="1"/>
</dbReference>
<dbReference type="InterPro" id="IPR052922">
    <property type="entry name" value="Cytidylate_Kinase-2"/>
</dbReference>
<proteinExistence type="predicted"/>
<dbReference type="Gene3D" id="3.40.50.300">
    <property type="entry name" value="P-loop containing nucleotide triphosphate hydrolases"/>
    <property type="match status" value="1"/>
</dbReference>
<comment type="caution">
    <text evidence="1">The sequence shown here is derived from an EMBL/GenBank/DDBJ whole genome shotgun (WGS) entry which is preliminary data.</text>
</comment>
<sequence length="170" mass="20237">MKSNFPKKIHIIGSVGSGKTTLARDLSTKLSLPFYELDNVVWKRFKTGDIRRSDEERDNYLSKIINSEAWIVEGVHHKWVMESFENAELIIFLDTNYSKRTVRIIKRFILQKMLLEKANYNPTFEMFKKMFKWNSYFEKESKPEIVNILNKYNDKLIILNDNTEVEKYLG</sequence>
<dbReference type="PANTHER" id="PTHR37816:SF2">
    <property type="entry name" value="DNA TOPOLOGY MODULATION PROTEIN FLAR-RELATED PROTEIN"/>
    <property type="match status" value="1"/>
</dbReference>
<name>A0A940SKZ9_9BACI</name>
<dbReference type="PANTHER" id="PTHR37816">
    <property type="entry name" value="YALI0E33011P"/>
    <property type="match status" value="1"/>
</dbReference>
<dbReference type="InterPro" id="IPR027417">
    <property type="entry name" value="P-loop_NTPase"/>
</dbReference>
<accession>A0A940SKZ9</accession>
<dbReference type="EMBL" id="JAGIYQ010000006">
    <property type="protein sequence ID" value="MBP0725793.1"/>
    <property type="molecule type" value="Genomic_DNA"/>
</dbReference>
<dbReference type="AlphaFoldDB" id="A0A940SKZ9"/>
<evidence type="ECO:0000313" key="1">
    <source>
        <dbReference type="EMBL" id="MBP0725793.1"/>
    </source>
</evidence>
<evidence type="ECO:0000313" key="2">
    <source>
        <dbReference type="Proteomes" id="UP000682134"/>
    </source>
</evidence>
<gene>
    <name evidence="1" type="ORF">J5Y03_11485</name>
</gene>
<reference evidence="1" key="1">
    <citation type="submission" date="2021-04" db="EMBL/GenBank/DDBJ databases">
        <title>Genome seq and assembly of Bacillus sp.</title>
        <authorList>
            <person name="Chhetri G."/>
        </authorList>
    </citation>
    <scope>NUCLEOTIDE SEQUENCE</scope>
    <source>
        <strain evidence="1">RG28</strain>
    </source>
</reference>
<keyword evidence="2" id="KW-1185">Reference proteome</keyword>
<protein>
    <submittedName>
        <fullName evidence="1">AAA family ATPase</fullName>
    </submittedName>
</protein>
<organism evidence="1 2">
    <name type="scientific">Gottfriedia endophytica</name>
    <dbReference type="NCBI Taxonomy" id="2820819"/>
    <lineage>
        <taxon>Bacteria</taxon>
        <taxon>Bacillati</taxon>
        <taxon>Bacillota</taxon>
        <taxon>Bacilli</taxon>
        <taxon>Bacillales</taxon>
        <taxon>Bacillaceae</taxon>
        <taxon>Gottfriedia</taxon>
    </lineage>
</organism>
<dbReference type="Proteomes" id="UP000682134">
    <property type="component" value="Unassembled WGS sequence"/>
</dbReference>
<dbReference type="SUPFAM" id="SSF52540">
    <property type="entry name" value="P-loop containing nucleoside triphosphate hydrolases"/>
    <property type="match status" value="1"/>
</dbReference>